<organism evidence="5 6">
    <name type="scientific">Cynoglossus semilaevis</name>
    <name type="common">Tongue sole</name>
    <dbReference type="NCBI Taxonomy" id="244447"/>
    <lineage>
        <taxon>Eukaryota</taxon>
        <taxon>Metazoa</taxon>
        <taxon>Chordata</taxon>
        <taxon>Craniata</taxon>
        <taxon>Vertebrata</taxon>
        <taxon>Euteleostomi</taxon>
        <taxon>Actinopterygii</taxon>
        <taxon>Neopterygii</taxon>
        <taxon>Teleostei</taxon>
        <taxon>Neoteleostei</taxon>
        <taxon>Acanthomorphata</taxon>
        <taxon>Carangaria</taxon>
        <taxon>Pleuronectiformes</taxon>
        <taxon>Pleuronectoidei</taxon>
        <taxon>Cynoglossidae</taxon>
        <taxon>Cynoglossinae</taxon>
        <taxon>Cynoglossus</taxon>
    </lineage>
</organism>
<keyword evidence="3" id="KW-0732">Signal</keyword>
<accession>A0A3P8VN67</accession>
<feature type="region of interest" description="Disordered" evidence="2">
    <location>
        <begin position="82"/>
        <end position="223"/>
    </location>
</feature>
<dbReference type="Proteomes" id="UP000265120">
    <property type="component" value="Chromosome 9"/>
</dbReference>
<feature type="domain" description="NTR" evidence="4">
    <location>
        <begin position="252"/>
        <end position="396"/>
    </location>
</feature>
<dbReference type="SUPFAM" id="SSF50242">
    <property type="entry name" value="TIMP-like"/>
    <property type="match status" value="1"/>
</dbReference>
<name>A0A3P8VN67_CYNSE</name>
<evidence type="ECO:0000313" key="5">
    <source>
        <dbReference type="Ensembl" id="ENSCSEP00000015694.1"/>
    </source>
</evidence>
<feature type="signal peptide" evidence="3">
    <location>
        <begin position="1"/>
        <end position="18"/>
    </location>
</feature>
<dbReference type="Gene3D" id="2.40.50.120">
    <property type="match status" value="1"/>
</dbReference>
<proteinExistence type="predicted"/>
<evidence type="ECO:0000259" key="4">
    <source>
        <dbReference type="PROSITE" id="PS50189"/>
    </source>
</evidence>
<feature type="compositionally biased region" description="Low complexity" evidence="2">
    <location>
        <begin position="170"/>
        <end position="185"/>
    </location>
</feature>
<dbReference type="InterPro" id="IPR008993">
    <property type="entry name" value="TIMP-like_OB-fold"/>
</dbReference>
<feature type="chain" id="PRO_5018237559" evidence="3">
    <location>
        <begin position="19"/>
        <end position="397"/>
    </location>
</feature>
<dbReference type="Ensembl" id="ENSCSET00000015888.1">
    <property type="protein sequence ID" value="ENSCSEP00000015694.1"/>
    <property type="gene ID" value="ENSCSEG00000010085.1"/>
</dbReference>
<feature type="compositionally biased region" description="Basic residues" evidence="2">
    <location>
        <begin position="90"/>
        <end position="101"/>
    </location>
</feature>
<evidence type="ECO:0000256" key="2">
    <source>
        <dbReference type="SAM" id="MobiDB-lite"/>
    </source>
</evidence>
<dbReference type="OrthoDB" id="9388635at2759"/>
<dbReference type="InParanoid" id="A0A3P8VN67"/>
<reference evidence="5 6" key="1">
    <citation type="journal article" date="2014" name="Nat. Genet.">
        <title>Whole-genome sequence of a flatfish provides insights into ZW sex chromosome evolution and adaptation to a benthic lifestyle.</title>
        <authorList>
            <person name="Chen S."/>
            <person name="Zhang G."/>
            <person name="Shao C."/>
            <person name="Huang Q."/>
            <person name="Liu G."/>
            <person name="Zhang P."/>
            <person name="Song W."/>
            <person name="An N."/>
            <person name="Chalopin D."/>
            <person name="Volff J.N."/>
            <person name="Hong Y."/>
            <person name="Li Q."/>
            <person name="Sha Z."/>
            <person name="Zhou H."/>
            <person name="Xie M."/>
            <person name="Yu Q."/>
            <person name="Liu Y."/>
            <person name="Xiang H."/>
            <person name="Wang N."/>
            <person name="Wu K."/>
            <person name="Yang C."/>
            <person name="Zhou Q."/>
            <person name="Liao X."/>
            <person name="Yang L."/>
            <person name="Hu Q."/>
            <person name="Zhang J."/>
            <person name="Meng L."/>
            <person name="Jin L."/>
            <person name="Tian Y."/>
            <person name="Lian J."/>
            <person name="Yang J."/>
            <person name="Miao G."/>
            <person name="Liu S."/>
            <person name="Liang Z."/>
            <person name="Yan F."/>
            <person name="Li Y."/>
            <person name="Sun B."/>
            <person name="Zhang H."/>
            <person name="Zhang J."/>
            <person name="Zhu Y."/>
            <person name="Du M."/>
            <person name="Zhao Y."/>
            <person name="Schartl M."/>
            <person name="Tang Q."/>
            <person name="Wang J."/>
        </authorList>
    </citation>
    <scope>NUCLEOTIDE SEQUENCE</scope>
</reference>
<evidence type="ECO:0000256" key="3">
    <source>
        <dbReference type="SAM" id="SignalP"/>
    </source>
</evidence>
<evidence type="ECO:0000313" key="6">
    <source>
        <dbReference type="Proteomes" id="UP000265120"/>
    </source>
</evidence>
<protein>
    <submittedName>
        <fullName evidence="5">Chromosome 17 open reading frame 58</fullName>
    </submittedName>
</protein>
<dbReference type="PROSITE" id="PS50189">
    <property type="entry name" value="NTR"/>
    <property type="match status" value="1"/>
</dbReference>
<dbReference type="KEGG" id="csem:103383978"/>
<evidence type="ECO:0000256" key="1">
    <source>
        <dbReference type="ARBA" id="ARBA00023157"/>
    </source>
</evidence>
<dbReference type="InterPro" id="IPR001134">
    <property type="entry name" value="Netrin_domain"/>
</dbReference>
<keyword evidence="6" id="KW-1185">Reference proteome</keyword>
<dbReference type="PANTHER" id="PTHR35967:SF1">
    <property type="entry name" value="UPF0450 PROTEIN C17ORF58"/>
    <property type="match status" value="1"/>
</dbReference>
<feature type="compositionally biased region" description="Basic and acidic residues" evidence="2">
    <location>
        <begin position="186"/>
        <end position="202"/>
    </location>
</feature>
<gene>
    <name evidence="5" type="primary">C17orf58</name>
</gene>
<reference evidence="5" key="3">
    <citation type="submission" date="2025-09" db="UniProtKB">
        <authorList>
            <consortium name="Ensembl"/>
        </authorList>
    </citation>
    <scope>IDENTIFICATION</scope>
</reference>
<dbReference type="OMA" id="AVWPKHS"/>
<feature type="compositionally biased region" description="Polar residues" evidence="2">
    <location>
        <begin position="129"/>
        <end position="158"/>
    </location>
</feature>
<sequence length="397" mass="45393">MAGITLSLCFLLFPLYLAEEHVVNDLYPLMEKSQSSFLETNQTRLQVKETNLPINELLEKSIKPSDSKLALHPLPPAVWPKHSDLDLIPRHHSPHNKSKKGPKSDRLVEHNSEKTRVENTGPVSKMPVTGSTTGTSNRTVLKSNQDSQSNGSPPQQSEPEGHLNSRSRGPAQTQPQAQPPQSASPVRRDHTVRRLDPEENRPRKSSLYQPAISASARNHSRPPVVFNRHSSSLLHQYDLLRRESDFTHDAFCMSECRKEKEEREYYCHSEFAINGVVHDIEVLRKGIWLITMMVSSDSFYKMSRLYTTPDSFFFKVRLLVLDTYKCSKACPDVKLGTRYIVMGQIYHRRRHLPGDLLNLLGGKLKPGDGLLRSNNYVKRFNKRRHQKTLDAIRSKCR</sequence>
<keyword evidence="1" id="KW-1015">Disulfide bond</keyword>
<reference evidence="5" key="2">
    <citation type="submission" date="2025-08" db="UniProtKB">
        <authorList>
            <consortium name="Ensembl"/>
        </authorList>
    </citation>
    <scope>IDENTIFICATION</scope>
</reference>
<dbReference type="GeneTree" id="ENSGT00390000002361"/>
<dbReference type="PANTHER" id="PTHR35967">
    <property type="entry name" value="UPF0450 PROTEIN C17ORF58"/>
    <property type="match status" value="1"/>
</dbReference>
<feature type="compositionally biased region" description="Basic and acidic residues" evidence="2">
    <location>
        <begin position="102"/>
        <end position="117"/>
    </location>
</feature>
<dbReference type="AlphaFoldDB" id="A0A3P8VN67"/>